<reference evidence="3 4" key="1">
    <citation type="submission" date="2010-05" db="EMBL/GenBank/DDBJ databases">
        <title>The Genome Sequence of Thecamonas trahens ATCC 50062.</title>
        <authorList>
            <consortium name="The Broad Institute Genome Sequencing Platform"/>
            <person name="Russ C."/>
            <person name="Cuomo C."/>
            <person name="Shea T."/>
            <person name="Young S.K."/>
            <person name="Zeng Q."/>
            <person name="Koehrsen M."/>
            <person name="Haas B."/>
            <person name="Borodovsky M."/>
            <person name="Guigo R."/>
            <person name="Alvarado L."/>
            <person name="Berlin A."/>
            <person name="Bochicchio J."/>
            <person name="Borenstein D."/>
            <person name="Chapman S."/>
            <person name="Chen Z."/>
            <person name="Freedman E."/>
            <person name="Gellesch M."/>
            <person name="Goldberg J."/>
            <person name="Griggs A."/>
            <person name="Gujja S."/>
            <person name="Heilman E."/>
            <person name="Heiman D."/>
            <person name="Hepburn T."/>
            <person name="Howarth C."/>
            <person name="Jen D."/>
            <person name="Larson L."/>
            <person name="Mehta T."/>
            <person name="Park D."/>
            <person name="Pearson M."/>
            <person name="Roberts A."/>
            <person name="Saif S."/>
            <person name="Shenoy N."/>
            <person name="Sisk P."/>
            <person name="Stolte C."/>
            <person name="Sykes S."/>
            <person name="Thomson T."/>
            <person name="Walk T."/>
            <person name="White J."/>
            <person name="Yandava C."/>
            <person name="Burger G."/>
            <person name="Gray M.W."/>
            <person name="Holland P.W.H."/>
            <person name="King N."/>
            <person name="Lang F.B.F."/>
            <person name="Roger A.J."/>
            <person name="Ruiz-Trillo I."/>
            <person name="Lander E."/>
            <person name="Nusbaum C."/>
        </authorList>
    </citation>
    <scope>NUCLEOTIDE SEQUENCE [LARGE SCALE GENOMIC DNA]</scope>
    <source>
        <strain evidence="3 4">ATCC 50062</strain>
    </source>
</reference>
<name>A0A0L0DEV8_THETB</name>
<evidence type="ECO:0000256" key="2">
    <source>
        <dbReference type="SAM" id="MobiDB-lite"/>
    </source>
</evidence>
<protein>
    <submittedName>
        <fullName evidence="3">BTB/POZ domain-containing protein</fullName>
    </submittedName>
</protein>
<dbReference type="Proteomes" id="UP000054408">
    <property type="component" value="Unassembled WGS sequence"/>
</dbReference>
<organism evidence="3 4">
    <name type="scientific">Thecamonas trahens ATCC 50062</name>
    <dbReference type="NCBI Taxonomy" id="461836"/>
    <lineage>
        <taxon>Eukaryota</taxon>
        <taxon>Apusozoa</taxon>
        <taxon>Apusomonadida</taxon>
        <taxon>Apusomonadidae</taxon>
        <taxon>Thecamonas</taxon>
    </lineage>
</organism>
<dbReference type="Pfam" id="PF00805">
    <property type="entry name" value="Pentapeptide"/>
    <property type="match status" value="3"/>
</dbReference>
<dbReference type="SUPFAM" id="SSF54695">
    <property type="entry name" value="POZ domain"/>
    <property type="match status" value="1"/>
</dbReference>
<dbReference type="RefSeq" id="XP_013756580.1">
    <property type="nucleotide sequence ID" value="XM_013901126.1"/>
</dbReference>
<keyword evidence="4" id="KW-1185">Reference proteome</keyword>
<accession>A0A0L0DEV8</accession>
<dbReference type="EMBL" id="GL349463">
    <property type="protein sequence ID" value="KNC50872.1"/>
    <property type="molecule type" value="Genomic_DNA"/>
</dbReference>
<dbReference type="InterPro" id="IPR011333">
    <property type="entry name" value="SKP1/BTB/POZ_sf"/>
</dbReference>
<dbReference type="OrthoDB" id="9989223at2759"/>
<proteinExistence type="predicted"/>
<sequence>MSSSSSPSEPSSSSGLPARWVSLNVGGRVFVTTHATLTLHPNSFLASLSTLLQDAAFFGIEPLVSALQATPDFATRAHFVAALVSSGWAPASSDHVSSGSSRALSSRRIVIPSDPATSGASLATPQAVIVESGETNPRLPSLRGVRLNELDLACLDLSGANLQRAHLTGTVLDQALMVAADLRDALLAHASLVGTALSNVDARKACLPHASLDDAILNEANFSQADLSQASLVSASARNAYFQQACLAGADLSSANLEYAKLQRSDLRGADLTAAALANARFTGADLRGAKLDWASADVTAFRSALLTHAEFDAIDLDDATKARFKFTLVTADYERAGELTGTHRGIRYVVMGTAAEGLRLRAEPRGDVVALIPEGTEVVATGDVVRSRAFTSYHIEWPDRGLDGWVISMFLNRIPGQAPPVAAAVVPDFGPADPREPPTIDGPGRTPPAELSIRDVHVTIDAPAASSSSLSRRRSLSLGAASDARNAVHRAGRG</sequence>
<dbReference type="PANTHER" id="PTHR47485:SF1">
    <property type="entry name" value="THYLAKOID LUMENAL 17.4 KDA PROTEIN, CHLOROPLASTIC"/>
    <property type="match status" value="1"/>
</dbReference>
<dbReference type="AlphaFoldDB" id="A0A0L0DEV8"/>
<keyword evidence="1" id="KW-0677">Repeat</keyword>
<gene>
    <name evidence="3" type="ORF">AMSG_07104</name>
</gene>
<feature type="region of interest" description="Disordered" evidence="2">
    <location>
        <begin position="429"/>
        <end position="451"/>
    </location>
</feature>
<feature type="region of interest" description="Disordered" evidence="2">
    <location>
        <begin position="465"/>
        <end position="495"/>
    </location>
</feature>
<dbReference type="STRING" id="461836.A0A0L0DEV8"/>
<evidence type="ECO:0000313" key="4">
    <source>
        <dbReference type="Proteomes" id="UP000054408"/>
    </source>
</evidence>
<dbReference type="Gene3D" id="3.30.710.10">
    <property type="entry name" value="Potassium Channel Kv1.1, Chain A"/>
    <property type="match status" value="1"/>
</dbReference>
<dbReference type="SUPFAM" id="SSF141571">
    <property type="entry name" value="Pentapeptide repeat-like"/>
    <property type="match status" value="1"/>
</dbReference>
<evidence type="ECO:0000256" key="1">
    <source>
        <dbReference type="ARBA" id="ARBA00022737"/>
    </source>
</evidence>
<dbReference type="PANTHER" id="PTHR47485">
    <property type="entry name" value="THYLAKOID LUMENAL 17.4 KDA PROTEIN, CHLOROPLASTIC"/>
    <property type="match status" value="1"/>
</dbReference>
<dbReference type="InterPro" id="IPR001646">
    <property type="entry name" value="5peptide_repeat"/>
</dbReference>
<dbReference type="Gene3D" id="2.160.20.80">
    <property type="entry name" value="E3 ubiquitin-protein ligase SopA"/>
    <property type="match status" value="2"/>
</dbReference>
<dbReference type="GeneID" id="25566110"/>
<evidence type="ECO:0000313" key="3">
    <source>
        <dbReference type="EMBL" id="KNC50872.1"/>
    </source>
</evidence>
<dbReference type="eggNOG" id="KOG1665">
    <property type="taxonomic scope" value="Eukaryota"/>
</dbReference>
<feature type="compositionally biased region" description="Low complexity" evidence="2">
    <location>
        <begin position="465"/>
        <end position="486"/>
    </location>
</feature>